<accession>A0A831LCG0</accession>
<comment type="caution">
    <text evidence="2">The sequence shown here is derived from an EMBL/GenBank/DDBJ whole genome shotgun (WGS) entry which is preliminary data.</text>
</comment>
<feature type="domain" description="DUF4143" evidence="1">
    <location>
        <begin position="2"/>
        <end position="153"/>
    </location>
</feature>
<name>A0A831LCG0_9BACT</name>
<protein>
    <submittedName>
        <fullName evidence="2">DUF4143 domain-containing protein</fullName>
    </submittedName>
</protein>
<dbReference type="Proteomes" id="UP000886047">
    <property type="component" value="Unassembled WGS sequence"/>
</dbReference>
<organism evidence="2">
    <name type="scientific">Mariniphaga anaerophila</name>
    <dbReference type="NCBI Taxonomy" id="1484053"/>
    <lineage>
        <taxon>Bacteria</taxon>
        <taxon>Pseudomonadati</taxon>
        <taxon>Bacteroidota</taxon>
        <taxon>Bacteroidia</taxon>
        <taxon>Marinilabiliales</taxon>
        <taxon>Prolixibacteraceae</taxon>
        <taxon>Mariniphaga</taxon>
    </lineage>
</organism>
<dbReference type="AlphaFoldDB" id="A0A831LCG0"/>
<dbReference type="EMBL" id="DSDK01000593">
    <property type="protein sequence ID" value="HDR52089.1"/>
    <property type="molecule type" value="Genomic_DNA"/>
</dbReference>
<proteinExistence type="predicted"/>
<dbReference type="PANTHER" id="PTHR43566">
    <property type="entry name" value="CONSERVED PROTEIN"/>
    <property type="match status" value="1"/>
</dbReference>
<evidence type="ECO:0000313" key="2">
    <source>
        <dbReference type="EMBL" id="HDR52089.1"/>
    </source>
</evidence>
<sequence>MFGNIRKPSELEKIVQLLAWQIGNEVNISEVAKSAGTTSETVERYIDILEKAYIVFRLPSFARNVRNEIKKNKKIYFYDNGIRNAVIGNFSYISNRNDVGAIWENYLVSERRKLNAYKGFYGSSYFWRTQQQQEIDYIEEIDGKISAFEFKWNPNKKPGFPVTFTKTYQPHQTDIIHRENYESFLL</sequence>
<dbReference type="InterPro" id="IPR025420">
    <property type="entry name" value="DUF4143"/>
</dbReference>
<evidence type="ECO:0000259" key="1">
    <source>
        <dbReference type="Pfam" id="PF13635"/>
    </source>
</evidence>
<reference evidence="2" key="1">
    <citation type="journal article" date="2020" name="mSystems">
        <title>Genome- and Community-Level Interaction Insights into Carbon Utilization and Element Cycling Functions of Hydrothermarchaeota in Hydrothermal Sediment.</title>
        <authorList>
            <person name="Zhou Z."/>
            <person name="Liu Y."/>
            <person name="Xu W."/>
            <person name="Pan J."/>
            <person name="Luo Z.H."/>
            <person name="Li M."/>
        </authorList>
    </citation>
    <scope>NUCLEOTIDE SEQUENCE [LARGE SCALE GENOMIC DNA]</scope>
    <source>
        <strain evidence="2">SpSt-1217</strain>
    </source>
</reference>
<dbReference type="PANTHER" id="PTHR43566:SF1">
    <property type="entry name" value="AAA+ ATPASE DOMAIN-CONTAINING PROTEIN"/>
    <property type="match status" value="1"/>
</dbReference>
<gene>
    <name evidence="2" type="ORF">ENN90_10810</name>
</gene>
<dbReference type="Pfam" id="PF13635">
    <property type="entry name" value="DUF4143"/>
    <property type="match status" value="1"/>
</dbReference>